<accession>H5SLH4</accession>
<sequence length="278" mass="29750">MPVQVITDSTADLPPDLARSLGIAVVPLTVHFGTETFLDGVTITPDAFYTRLQQERTLPKTTQPSIGTFLEFYRRCANSDGILSLHISSKVSGTYNSASQAAQQLAGGCPIVVVDTLQASLALGLVVLAAARAVQAGATLSEAEEVARRTARRCHLFGVLDTLDYLEKGGRIGRAAAFLGSVLQVKPILTLRDGEAYPLERVRTRRRAVERLVEITRQHAPLAQLAVAYSTTPEEAQHLAERLQPFAPPQGVLLGRFGAVLGTYLGPGALGVALERAE</sequence>
<evidence type="ECO:0000256" key="1">
    <source>
        <dbReference type="ARBA" id="ARBA00023121"/>
    </source>
</evidence>
<dbReference type="PROSITE" id="PS51482">
    <property type="entry name" value="DEGV"/>
    <property type="match status" value="1"/>
</dbReference>
<dbReference type="Pfam" id="PF02645">
    <property type="entry name" value="DegV"/>
    <property type="match status" value="1"/>
</dbReference>
<organism evidence="2">
    <name type="scientific">uncultured prokaryote</name>
    <dbReference type="NCBI Taxonomy" id="198431"/>
    <lineage>
        <taxon>unclassified sequences</taxon>
        <taxon>environmental samples</taxon>
    </lineage>
</organism>
<dbReference type="InterPro" id="IPR050270">
    <property type="entry name" value="DegV_domain_contain"/>
</dbReference>
<proteinExistence type="predicted"/>
<keyword evidence="1" id="KW-0446">Lipid-binding</keyword>
<dbReference type="PANTHER" id="PTHR33434:SF2">
    <property type="entry name" value="FATTY ACID-BINDING PROTEIN TM_1468"/>
    <property type="match status" value="1"/>
</dbReference>
<reference evidence="2" key="2">
    <citation type="journal article" date="2012" name="PLoS ONE">
        <title>A Deeply Branching Thermophilic Bacterium with an Ancient Acetyl-CoA Pathway Dominates a Subsurface Ecosystem.</title>
        <authorList>
            <person name="Takami H."/>
            <person name="Noguchi H."/>
            <person name="Takaki Y."/>
            <person name="Uchiyama I."/>
            <person name="Toyoda A."/>
            <person name="Nishi S."/>
            <person name="Chee G.-J."/>
            <person name="Arai W."/>
            <person name="Nunoura T."/>
            <person name="Itoh T."/>
            <person name="Hattori M."/>
            <person name="Takai K."/>
        </authorList>
    </citation>
    <scope>NUCLEOTIDE SEQUENCE</scope>
</reference>
<dbReference type="GO" id="GO:0008289">
    <property type="term" value="F:lipid binding"/>
    <property type="evidence" value="ECO:0007669"/>
    <property type="project" value="UniProtKB-KW"/>
</dbReference>
<dbReference type="EMBL" id="AP011763">
    <property type="protein sequence ID" value="BAL57010.1"/>
    <property type="molecule type" value="Genomic_DNA"/>
</dbReference>
<evidence type="ECO:0000313" key="2">
    <source>
        <dbReference type="EMBL" id="BAL57010.1"/>
    </source>
</evidence>
<dbReference type="SUPFAM" id="SSF82549">
    <property type="entry name" value="DAK1/DegV-like"/>
    <property type="match status" value="1"/>
</dbReference>
<dbReference type="InterPro" id="IPR043168">
    <property type="entry name" value="DegV_C"/>
</dbReference>
<dbReference type="AlphaFoldDB" id="H5SLH4"/>
<name>H5SLH4_9ZZZZ</name>
<dbReference type="PANTHER" id="PTHR33434">
    <property type="entry name" value="DEGV DOMAIN-CONTAINING PROTEIN DR_1986-RELATED"/>
    <property type="match status" value="1"/>
</dbReference>
<dbReference type="Gene3D" id="3.30.1180.10">
    <property type="match status" value="1"/>
</dbReference>
<reference evidence="2" key="1">
    <citation type="journal article" date="2005" name="Environ. Microbiol.">
        <title>Genetic and functional properties of uncultivated thermophilic crenarchaeotes from a subsurface gold mine as revealed by analysis of genome fragments.</title>
        <authorList>
            <person name="Nunoura T."/>
            <person name="Hirayama H."/>
            <person name="Takami H."/>
            <person name="Oida H."/>
            <person name="Nishi S."/>
            <person name="Shimamura S."/>
            <person name="Suzuki Y."/>
            <person name="Inagaki F."/>
            <person name="Takai K."/>
            <person name="Nealson K.H."/>
            <person name="Horikoshi K."/>
        </authorList>
    </citation>
    <scope>NUCLEOTIDE SEQUENCE</scope>
</reference>
<dbReference type="Gene3D" id="3.40.50.10170">
    <property type="match status" value="1"/>
</dbReference>
<dbReference type="NCBIfam" id="TIGR00762">
    <property type="entry name" value="DegV"/>
    <property type="match status" value="1"/>
</dbReference>
<gene>
    <name evidence="2" type="ORF">HGMM_F46A05C49</name>
</gene>
<protein>
    <submittedName>
        <fullName evidence="2">DegV family protein</fullName>
    </submittedName>
</protein>
<dbReference type="InterPro" id="IPR003797">
    <property type="entry name" value="DegV"/>
</dbReference>